<dbReference type="GO" id="GO:0003676">
    <property type="term" value="F:nucleic acid binding"/>
    <property type="evidence" value="ECO:0007669"/>
    <property type="project" value="InterPro"/>
</dbReference>
<evidence type="ECO:0000256" key="1">
    <source>
        <dbReference type="SAM" id="MobiDB-lite"/>
    </source>
</evidence>
<comment type="caution">
    <text evidence="2">The sequence shown here is derived from an EMBL/GenBank/DDBJ whole genome shotgun (WGS) entry which is preliminary data.</text>
</comment>
<dbReference type="InterPro" id="IPR036397">
    <property type="entry name" value="RNaseH_sf"/>
</dbReference>
<evidence type="ECO:0000313" key="2">
    <source>
        <dbReference type="EMBL" id="GBP81100.1"/>
    </source>
</evidence>
<evidence type="ECO:0008006" key="4">
    <source>
        <dbReference type="Google" id="ProtNLM"/>
    </source>
</evidence>
<accession>A0A4C1Z0P2</accession>
<gene>
    <name evidence="2" type="ORF">EVAR_63405_1</name>
</gene>
<proteinExistence type="predicted"/>
<dbReference type="AlphaFoldDB" id="A0A4C1Z0P2"/>
<dbReference type="Proteomes" id="UP000299102">
    <property type="component" value="Unassembled WGS sequence"/>
</dbReference>
<evidence type="ECO:0000313" key="3">
    <source>
        <dbReference type="Proteomes" id="UP000299102"/>
    </source>
</evidence>
<keyword evidence="3" id="KW-1185">Reference proteome</keyword>
<organism evidence="2 3">
    <name type="scientific">Eumeta variegata</name>
    <name type="common">Bagworm moth</name>
    <name type="synonym">Eumeta japonica</name>
    <dbReference type="NCBI Taxonomy" id="151549"/>
    <lineage>
        <taxon>Eukaryota</taxon>
        <taxon>Metazoa</taxon>
        <taxon>Ecdysozoa</taxon>
        <taxon>Arthropoda</taxon>
        <taxon>Hexapoda</taxon>
        <taxon>Insecta</taxon>
        <taxon>Pterygota</taxon>
        <taxon>Neoptera</taxon>
        <taxon>Endopterygota</taxon>
        <taxon>Lepidoptera</taxon>
        <taxon>Glossata</taxon>
        <taxon>Ditrysia</taxon>
        <taxon>Tineoidea</taxon>
        <taxon>Psychidae</taxon>
        <taxon>Oiketicinae</taxon>
        <taxon>Eumeta</taxon>
    </lineage>
</organism>
<reference evidence="2 3" key="1">
    <citation type="journal article" date="2019" name="Commun. Biol.">
        <title>The bagworm genome reveals a unique fibroin gene that provides high tensile strength.</title>
        <authorList>
            <person name="Kono N."/>
            <person name="Nakamura H."/>
            <person name="Ohtoshi R."/>
            <person name="Tomita M."/>
            <person name="Numata K."/>
            <person name="Arakawa K."/>
        </authorList>
    </citation>
    <scope>NUCLEOTIDE SEQUENCE [LARGE SCALE GENOMIC DNA]</scope>
</reference>
<name>A0A4C1Z0P2_EUMVA</name>
<feature type="region of interest" description="Disordered" evidence="1">
    <location>
        <begin position="335"/>
        <end position="365"/>
    </location>
</feature>
<protein>
    <recommendedName>
        <fullName evidence="4">Mariner Mos1 transposase</fullName>
    </recommendedName>
</protein>
<feature type="region of interest" description="Disordered" evidence="1">
    <location>
        <begin position="377"/>
        <end position="399"/>
    </location>
</feature>
<sequence length="399" mass="45019">MRGEKNEGSCVVLYVGNGPAVKVSRETILKWETCVTCQTFVLDYITLSVRLAGGVHKLRVFKNPVPSSPLMRFGQIAQTGSSNISSALVLPICTVISVRAGYERWRARRAPPAARRRNNSPRRPCLVRGLFTADDANPVTVFEAYRSISEAPSKRFNLTSAKKMIKPPMIKFRIGSYNPKCAYAYRLACNFPLNEPSRGLAAAVVRRRRAGPWGRPYINSSIPPPDPREAIEVLGINHLPVMTHLKKDGNTKKRDTWKLKEFGWDVLRHPPYSADLAPSSFHLFRSLQNSLGAPLTDNYISELLNNGDVSEIEDFDIDEDDFDLEPNILFALAAEEDCSSEEQDDKQDVIEDESSSIPESVVEPRRRLSFHHQYLLDEQQGPQDKEGQFLFHLQHKDPE</sequence>
<feature type="compositionally biased region" description="Acidic residues" evidence="1">
    <location>
        <begin position="335"/>
        <end position="354"/>
    </location>
</feature>
<dbReference type="Gene3D" id="3.30.420.10">
    <property type="entry name" value="Ribonuclease H-like superfamily/Ribonuclease H"/>
    <property type="match status" value="1"/>
</dbReference>
<dbReference type="EMBL" id="BGZK01001496">
    <property type="protein sequence ID" value="GBP81100.1"/>
    <property type="molecule type" value="Genomic_DNA"/>
</dbReference>